<dbReference type="Pfam" id="PF24883">
    <property type="entry name" value="NPHP3_N"/>
    <property type="match status" value="1"/>
</dbReference>
<keyword evidence="3" id="KW-0812">Transmembrane</keyword>
<comment type="caution">
    <text evidence="5">The sequence shown here is derived from an EMBL/GenBank/DDBJ whole genome shotgun (WGS) entry which is preliminary data.</text>
</comment>
<evidence type="ECO:0000313" key="6">
    <source>
        <dbReference type="Proteomes" id="UP001595867"/>
    </source>
</evidence>
<feature type="transmembrane region" description="Helical" evidence="3">
    <location>
        <begin position="31"/>
        <end position="52"/>
    </location>
</feature>
<name>A0ABV8J1Y6_9ACTN</name>
<keyword evidence="3" id="KW-1133">Transmembrane helix</keyword>
<feature type="domain" description="NACHT" evidence="4">
    <location>
        <begin position="156"/>
        <end position="291"/>
    </location>
</feature>
<protein>
    <recommendedName>
        <fullName evidence="4">NACHT domain-containing protein</fullName>
    </recommendedName>
</protein>
<evidence type="ECO:0000256" key="1">
    <source>
        <dbReference type="ARBA" id="ARBA00022737"/>
    </source>
</evidence>
<evidence type="ECO:0000313" key="5">
    <source>
        <dbReference type="EMBL" id="MFC4070552.1"/>
    </source>
</evidence>
<proteinExistence type="predicted"/>
<dbReference type="InterPro" id="IPR056884">
    <property type="entry name" value="NPHP3-like_N"/>
</dbReference>
<dbReference type="RefSeq" id="WP_378071425.1">
    <property type="nucleotide sequence ID" value="NZ_JBHSBL010000024.1"/>
</dbReference>
<keyword evidence="3" id="KW-0472">Membrane</keyword>
<organism evidence="5 6">
    <name type="scientific">Actinoplanes subglobosus</name>
    <dbReference type="NCBI Taxonomy" id="1547892"/>
    <lineage>
        <taxon>Bacteria</taxon>
        <taxon>Bacillati</taxon>
        <taxon>Actinomycetota</taxon>
        <taxon>Actinomycetes</taxon>
        <taxon>Micromonosporales</taxon>
        <taxon>Micromonosporaceae</taxon>
        <taxon>Actinoplanes</taxon>
    </lineage>
</organism>
<dbReference type="Gene3D" id="3.40.50.300">
    <property type="entry name" value="P-loop containing nucleotide triphosphate hydrolases"/>
    <property type="match status" value="1"/>
</dbReference>
<dbReference type="Proteomes" id="UP001595867">
    <property type="component" value="Unassembled WGS sequence"/>
</dbReference>
<reference evidence="6" key="1">
    <citation type="journal article" date="2019" name="Int. J. Syst. Evol. Microbiol.">
        <title>The Global Catalogue of Microorganisms (GCM) 10K type strain sequencing project: providing services to taxonomists for standard genome sequencing and annotation.</title>
        <authorList>
            <consortium name="The Broad Institute Genomics Platform"/>
            <consortium name="The Broad Institute Genome Sequencing Center for Infectious Disease"/>
            <person name="Wu L."/>
            <person name="Ma J."/>
        </authorList>
    </citation>
    <scope>NUCLEOTIDE SEQUENCE [LARGE SCALE GENOMIC DNA]</scope>
    <source>
        <strain evidence="6">TBRC 5832</strain>
    </source>
</reference>
<dbReference type="EMBL" id="JBHSBL010000024">
    <property type="protein sequence ID" value="MFC4070552.1"/>
    <property type="molecule type" value="Genomic_DNA"/>
</dbReference>
<gene>
    <name evidence="5" type="ORF">ACFO0C_36945</name>
</gene>
<dbReference type="InterPro" id="IPR027417">
    <property type="entry name" value="P-loop_NTPase"/>
</dbReference>
<dbReference type="PROSITE" id="PS50837">
    <property type="entry name" value="NACHT"/>
    <property type="match status" value="1"/>
</dbReference>
<evidence type="ECO:0000256" key="2">
    <source>
        <dbReference type="SAM" id="MobiDB-lite"/>
    </source>
</evidence>
<accession>A0ABV8J1Y6</accession>
<keyword evidence="6" id="KW-1185">Reference proteome</keyword>
<dbReference type="SUPFAM" id="SSF52540">
    <property type="entry name" value="P-loop containing nucleoside triphosphate hydrolases"/>
    <property type="match status" value="1"/>
</dbReference>
<evidence type="ECO:0000259" key="4">
    <source>
        <dbReference type="PROSITE" id="PS50837"/>
    </source>
</evidence>
<dbReference type="InterPro" id="IPR007111">
    <property type="entry name" value="NACHT_NTPase"/>
</dbReference>
<sequence>MGVAGVLAVVAVIGLLVALWAGAGLESADQLASVVGAVTAIVALAATVAFSVRQTRQHHHRVRRLSTAWGRHRLPEPVHELLKAVAAAVDAAQSPMADERRTRVSVIYVRQRMETPQPEQVPRRRPHGDVDFLPPDQQPRVIPVRRPLDGTLNNFRHLFLEGGPGSGKSTTAGQVCRILAEGWLSADRHAYALTSEPVVPVWTTARQLAEHPSLPWAEALLKAVTATLGWSADQRLPADLFATAPGGVPWLVVIDGLDEVPADDRPALIGKFADRAAAADSPYRLLITSRPLPGGAAALLGASSVGHYILVPFDRALLTEFATRWFGAQRVAEPTAEAGRFVAAVRSSGLLDVAATPLLARVAIKVYHDSPDRTLPRTRHDLYDTYLKYVARVNRDRRVRVREGLHRALDGSAARDLHDKLPTVIEELAEVRVSSRRSLLPLAVERLAAVGVPGTDEPLDWDDSVREALAATGLLVPRGRDVDFVHLTFAEHLTARRHARSLPGHFDPEHPDWRIWLRRATDSDSAVGVAVLTRWSREHDPTELAEWLLSGGTDSRITAVCLLGEGAELREDQIAACLAHLEHSSHTIRSMAWHLVRRLPDFAQVTQWLDRLSQDRLLRPEERVRLDQQQAQRDPSRQPAVLTSLRAVLRGGRAGPAAVAGAAILDLDPGMAATVADDLIFRLGEPGLAARDRMSLAMRLLDCGEEHRGAALGVFSAILADGRAELETVTVAAEALAESGVLDRSAIGTALTEVIRKARLGTYELVFAAEILAALTPASRDYAIVLLVTAMNGRRGVYVAAEAAATLAALAPERFEDAVAALKTLATLPVSDGAARSYAVQELIRLGGAELRDGVRLWCVLADRPDIDNGALDHVLSAIRRIDQEARALVVEEVVAYDWSVSSERALLARDLLLAAADPARIPAAEHALITRLTNDPAFEELNGVDRFTRHLSTTAYRRTLSAVTEWARNPLNPVRDRLSALTSVLNAEPEPADIVVRAVTELVGDPYFDSSETDATTLLWTVDQSGMRHALISGDLSPTTGFLMRVLPVGGSSIGDPQLRQVLESAAERMVSERHQDFWQRRQLISHLISADYCREQALTAAQEIFDDDDTPPDRRVALFEMLENTGALEALTGSANDLRVILADRNLTDLERINAIPSAARAGVTGAWAIELLRGIADDEFSDIFLRCLAVRTQLSFPEVTTTEVADRLTRLLDGAPEAPGDSLNVAESVVWSLPERPDLVIRYATRALTEPSRHNAAARLLADLDPASVRVPAPAEGWDARALVDAAEPAILAWGRTDDHTTAILRQVTTDPLTPAEVRERALTLALEADGPAAVHAVEMLCDTVVIDPLDAARILARSGGSRHAAIALRGLVAVLADESEATYRRYDAAWELLNVGATAHRAEVVKVAGPGLDKSVHPRLLCLFAETVCRFAPATRAEARALLESLLTGPSISGRRLAARSLLILEPGHADALDTLCTLAAGTGVAPAERDHARGILWFGTPVHRQRLGEVLQEVLRCPDLRPAVRIRVVLWLAETLPGRRARSGDILVALIDDPGVPVVQRVAAAVGLAKTGWANRLCAERLRGFLDDTAIPDHVRAEAGCQLAVMAGPVREDARRWVLGMPDVRDRTRSALRLVNVPGRCREDSLAVLRRSVGDTALPAARRARAALALIDGSHHDRAAAITAMWHLIGDPETHGCIRARAVTVLHRAGGVSAADAVGRLRSILDDPGADLDKRRWAAEEMHAIDGTLSAPLRDTLRRMADQCTDRRDRDRLRRSANEIDGWGLR</sequence>
<evidence type="ECO:0000256" key="3">
    <source>
        <dbReference type="SAM" id="Phobius"/>
    </source>
</evidence>
<keyword evidence="1" id="KW-0677">Repeat</keyword>
<feature type="region of interest" description="Disordered" evidence="2">
    <location>
        <begin position="115"/>
        <end position="142"/>
    </location>
</feature>